<sequence>MLIFPNPRVLPSPGQFNSFCMEPTLLWQACCDLSLQRQVSQEMSLATLLSGIAISSQGRYDVRLPYGAIRPISLYMFVVSPSGEGKTAVENLVMGPLKKLQTREHHKYLISMEQYAIDLEAWQLDHDILKQKVRATISKNGGTATKQKEDVQEHFTIKPKKPRAFRILYQNSTPEALFQGLNEEIPTAAFVTDEADIFFRSTMNQAKGHLNNFFSGDDTIVNRVSKPDILLHGVRVSALLMVQPGVLAQHLKPQDRDSGWLARFIVANPPQLRGSRYFHPDAVAQNKSWELAEERLKDLAEENLILLSEPNHPRTVLNFAPEAEALWYQLTNEIEQQMQYGGRFQECPDHATKLNDIVARVAALVHIFEQYEGDISENTLRIAIELCVAFSEHFQQVLMPPPQEVQDACLLGVWLDELRSFNNRVVPYNHIRQCGPSALRNKNRLRGAIDVMLAHHEIVLFQVGKTRMVDLMPQLGPLPAPPAPPVSIQ</sequence>
<name>A0A1I2QDL3_9GAMM</name>
<evidence type="ECO:0008006" key="3">
    <source>
        <dbReference type="Google" id="ProtNLM"/>
    </source>
</evidence>
<reference evidence="2" key="1">
    <citation type="submission" date="2016-10" db="EMBL/GenBank/DDBJ databases">
        <authorList>
            <person name="Varghese N."/>
            <person name="Submissions S."/>
        </authorList>
    </citation>
    <scope>NUCLEOTIDE SEQUENCE [LARGE SCALE GENOMIC DNA]</scope>
    <source>
        <strain evidence="2">CGMCC 1.10971</strain>
    </source>
</reference>
<dbReference type="AlphaFoldDB" id="A0A1I2QDL3"/>
<dbReference type="OrthoDB" id="9067983at2"/>
<dbReference type="STRING" id="1045558.SAMN05216175_104281"/>
<dbReference type="InterPro" id="IPR025048">
    <property type="entry name" value="DUF3987"/>
</dbReference>
<keyword evidence="2" id="KW-1185">Reference proteome</keyword>
<protein>
    <recommendedName>
        <fullName evidence="3">DNA primase/helicase</fullName>
    </recommendedName>
</protein>
<dbReference type="RefSeq" id="WP_090726689.1">
    <property type="nucleotide sequence ID" value="NZ_FOOU01000004.1"/>
</dbReference>
<dbReference type="Proteomes" id="UP000198623">
    <property type="component" value="Unassembled WGS sequence"/>
</dbReference>
<proteinExistence type="predicted"/>
<dbReference type="Pfam" id="PF13148">
    <property type="entry name" value="DUF3987"/>
    <property type="match status" value="1"/>
</dbReference>
<dbReference type="EMBL" id="FOOU01000004">
    <property type="protein sequence ID" value="SFG24357.1"/>
    <property type="molecule type" value="Genomic_DNA"/>
</dbReference>
<gene>
    <name evidence="1" type="ORF">SAMN05216175_104281</name>
</gene>
<evidence type="ECO:0000313" key="2">
    <source>
        <dbReference type="Proteomes" id="UP000198623"/>
    </source>
</evidence>
<organism evidence="1 2">
    <name type="scientific">Neptunomonas qingdaonensis</name>
    <dbReference type="NCBI Taxonomy" id="1045558"/>
    <lineage>
        <taxon>Bacteria</taxon>
        <taxon>Pseudomonadati</taxon>
        <taxon>Pseudomonadota</taxon>
        <taxon>Gammaproteobacteria</taxon>
        <taxon>Oceanospirillales</taxon>
        <taxon>Oceanospirillaceae</taxon>
        <taxon>Neptunomonas</taxon>
    </lineage>
</organism>
<evidence type="ECO:0000313" key="1">
    <source>
        <dbReference type="EMBL" id="SFG24357.1"/>
    </source>
</evidence>
<accession>A0A1I2QDL3</accession>